<evidence type="ECO:0000256" key="1">
    <source>
        <dbReference type="ARBA" id="ARBA00004651"/>
    </source>
</evidence>
<evidence type="ECO:0000256" key="6">
    <source>
        <dbReference type="ARBA" id="ARBA00023040"/>
    </source>
</evidence>
<keyword evidence="2" id="KW-1003">Cell membrane</keyword>
<evidence type="ECO:0000256" key="8">
    <source>
        <dbReference type="ARBA" id="ARBA00023170"/>
    </source>
</evidence>
<evidence type="ECO:0000259" key="12">
    <source>
        <dbReference type="PROSITE" id="PS50164"/>
    </source>
</evidence>
<evidence type="ECO:0000256" key="11">
    <source>
        <dbReference type="SAM" id="Phobius"/>
    </source>
</evidence>
<dbReference type="Pfam" id="PF13853">
    <property type="entry name" value="7tm_4"/>
    <property type="match status" value="1"/>
</dbReference>
<keyword evidence="7 11" id="KW-0472">Membrane</keyword>
<dbReference type="AlphaFoldDB" id="A0AAD1WYP9"/>
<keyword evidence="5 11" id="KW-1133">Transmembrane helix</keyword>
<accession>A0AAD1WYP9</accession>
<dbReference type="InterPro" id="IPR000725">
    <property type="entry name" value="Olfact_rcpt"/>
</dbReference>
<dbReference type="InterPro" id="IPR000276">
    <property type="entry name" value="GPCR_Rhodpsn"/>
</dbReference>
<keyword evidence="4" id="KW-0552">Olfaction</keyword>
<evidence type="ECO:0000313" key="15">
    <source>
        <dbReference type="Proteomes" id="UP001295444"/>
    </source>
</evidence>
<keyword evidence="8 14" id="KW-0675">Receptor</keyword>
<dbReference type="PROSITE" id="PS50164">
    <property type="entry name" value="GIY_YIG"/>
    <property type="match status" value="1"/>
</dbReference>
<comment type="subcellular location">
    <subcellularLocation>
        <location evidence="1">Cell membrane</location>
        <topology evidence="1">Multi-pass membrane protein</topology>
    </subcellularLocation>
</comment>
<dbReference type="EMBL" id="CAKOES020000007">
    <property type="protein sequence ID" value="CAH2329689.1"/>
    <property type="molecule type" value="Genomic_DNA"/>
</dbReference>
<feature type="non-terminal residue" evidence="14">
    <location>
        <position position="470"/>
    </location>
</feature>
<feature type="transmembrane region" description="Helical" evidence="11">
    <location>
        <begin position="199"/>
        <end position="218"/>
    </location>
</feature>
<evidence type="ECO:0000313" key="14">
    <source>
        <dbReference type="EMBL" id="CAH2329689.1"/>
    </source>
</evidence>
<feature type="transmembrane region" description="Helical" evidence="11">
    <location>
        <begin position="29"/>
        <end position="57"/>
    </location>
</feature>
<dbReference type="PROSITE" id="PS50262">
    <property type="entry name" value="G_PROTEIN_RECEP_F1_2"/>
    <property type="match status" value="2"/>
</dbReference>
<gene>
    <name evidence="14" type="ORF">PECUL_23A056778</name>
</gene>
<reference evidence="14" key="1">
    <citation type="submission" date="2022-03" db="EMBL/GenBank/DDBJ databases">
        <authorList>
            <person name="Alioto T."/>
            <person name="Alioto T."/>
            <person name="Gomez Garrido J."/>
        </authorList>
    </citation>
    <scope>NUCLEOTIDE SEQUENCE</scope>
</reference>
<comment type="caution">
    <text evidence="14">The sequence shown here is derived from an EMBL/GenBank/DDBJ whole genome shotgun (WGS) entry which is preliminary data.</text>
</comment>
<dbReference type="GO" id="GO:0004930">
    <property type="term" value="F:G protein-coupled receptor activity"/>
    <property type="evidence" value="ECO:0007669"/>
    <property type="project" value="UniProtKB-KW"/>
</dbReference>
<feature type="domain" description="G-protein coupled receptors family 1 profile" evidence="13">
    <location>
        <begin position="45"/>
        <end position="90"/>
    </location>
</feature>
<feature type="transmembrane region" description="Helical" evidence="11">
    <location>
        <begin position="63"/>
        <end position="90"/>
    </location>
</feature>
<dbReference type="SUPFAM" id="SSF81321">
    <property type="entry name" value="Family A G protein-coupled receptor-like"/>
    <property type="match status" value="1"/>
</dbReference>
<keyword evidence="4" id="KW-0716">Sensory transduction</keyword>
<proteinExistence type="predicted"/>
<feature type="non-terminal residue" evidence="14">
    <location>
        <position position="1"/>
    </location>
</feature>
<dbReference type="InterPro" id="IPR050516">
    <property type="entry name" value="Olfactory_GPCR"/>
</dbReference>
<keyword evidence="9" id="KW-0807">Transducer</keyword>
<evidence type="ECO:0000256" key="10">
    <source>
        <dbReference type="SAM" id="MobiDB-lite"/>
    </source>
</evidence>
<feature type="transmembrane region" description="Helical" evidence="11">
    <location>
        <begin position="125"/>
        <end position="151"/>
    </location>
</feature>
<dbReference type="InterPro" id="IPR000305">
    <property type="entry name" value="GIY-YIG_endonuc"/>
</dbReference>
<sequence>AWTSKVLWRQAGNICFILLGFFEYGDIQILLFFLFLIAYLLCITGNMLLLLIILIYSHMHSPMYLLLANLSFVDICLTSLIFPRFLLTFFNLRSISLSQCMLQMYLFIGFEICSCGDIFKIEVAVFVEGVILSIPSFVLTISSYVSIISVIMKIKTVQGRQKAFSTCSSHVTVITLLHLSLICVYFQPPVTDVHDSTKTVSLLNTILIPLLNPVLYSLRNKELEHRGSRDGNPPSVEPFEPGVSTRSFESIPFSSQQTQPTAAGTGRETHRGGDSVEPFDVMISITSENKIHTTLYRKPSATNNLLRWDSFHPIPLKMGIPTGQYLRVRRNCSTIDEFKTKAKELRGHFKAKGYPNRCLKRAYQRALDSDRNHLQEVLAPNVSITARRGKNLRDLLAPSHFKTEIPSPTTWLQTRLTVKDSMEKEAFTITSFFNCNTSGIVYLLTCECNKKYVGKTFRPFKKRIQEHIRS</sequence>
<dbReference type="InterPro" id="IPR017452">
    <property type="entry name" value="GPCR_Rhodpsn_7TM"/>
</dbReference>
<dbReference type="Gene3D" id="1.20.1070.10">
    <property type="entry name" value="Rhodopsin 7-helix transmembrane proteins"/>
    <property type="match status" value="2"/>
</dbReference>
<evidence type="ECO:0000256" key="7">
    <source>
        <dbReference type="ARBA" id="ARBA00023136"/>
    </source>
</evidence>
<feature type="transmembrane region" description="Helical" evidence="11">
    <location>
        <begin position="163"/>
        <end position="187"/>
    </location>
</feature>
<keyword evidence="3 11" id="KW-0812">Transmembrane</keyword>
<evidence type="ECO:0000259" key="13">
    <source>
        <dbReference type="PROSITE" id="PS50262"/>
    </source>
</evidence>
<keyword evidence="15" id="KW-1185">Reference proteome</keyword>
<keyword evidence="6" id="KW-0297">G-protein coupled receptor</keyword>
<feature type="domain" description="G-protein coupled receptors family 1 profile" evidence="13">
    <location>
        <begin position="115"/>
        <end position="216"/>
    </location>
</feature>
<dbReference type="PRINTS" id="PR00237">
    <property type="entry name" value="GPCRRHODOPSN"/>
</dbReference>
<evidence type="ECO:0000256" key="4">
    <source>
        <dbReference type="ARBA" id="ARBA00022725"/>
    </source>
</evidence>
<dbReference type="GO" id="GO:0005886">
    <property type="term" value="C:plasma membrane"/>
    <property type="evidence" value="ECO:0007669"/>
    <property type="project" value="UniProtKB-SubCell"/>
</dbReference>
<name>A0AAD1WYP9_PELCU</name>
<evidence type="ECO:0000256" key="2">
    <source>
        <dbReference type="ARBA" id="ARBA00022475"/>
    </source>
</evidence>
<dbReference type="InterPro" id="IPR058912">
    <property type="entry name" value="HTH_animal"/>
</dbReference>
<feature type="region of interest" description="Disordered" evidence="10">
    <location>
        <begin position="250"/>
        <end position="275"/>
    </location>
</feature>
<dbReference type="Pfam" id="PF26215">
    <property type="entry name" value="HTH_animal"/>
    <property type="match status" value="1"/>
</dbReference>
<evidence type="ECO:0000256" key="5">
    <source>
        <dbReference type="ARBA" id="ARBA00022989"/>
    </source>
</evidence>
<evidence type="ECO:0000256" key="3">
    <source>
        <dbReference type="ARBA" id="ARBA00022692"/>
    </source>
</evidence>
<feature type="compositionally biased region" description="Polar residues" evidence="10">
    <location>
        <begin position="250"/>
        <end position="262"/>
    </location>
</feature>
<dbReference type="GO" id="GO:0004984">
    <property type="term" value="F:olfactory receptor activity"/>
    <property type="evidence" value="ECO:0007669"/>
    <property type="project" value="InterPro"/>
</dbReference>
<evidence type="ECO:0000256" key="9">
    <source>
        <dbReference type="ARBA" id="ARBA00023224"/>
    </source>
</evidence>
<dbReference type="Proteomes" id="UP001295444">
    <property type="component" value="Unassembled WGS sequence"/>
</dbReference>
<protein>
    <submittedName>
        <fullName evidence="14">Olfactory receptor 1038-like</fullName>
    </submittedName>
</protein>
<dbReference type="PANTHER" id="PTHR26452">
    <property type="entry name" value="OLFACTORY RECEPTOR"/>
    <property type="match status" value="1"/>
</dbReference>
<feature type="domain" description="GIY-YIG" evidence="12">
    <location>
        <begin position="437"/>
        <end position="470"/>
    </location>
</feature>
<organism evidence="14 15">
    <name type="scientific">Pelobates cultripes</name>
    <name type="common">Western spadefoot toad</name>
    <dbReference type="NCBI Taxonomy" id="61616"/>
    <lineage>
        <taxon>Eukaryota</taxon>
        <taxon>Metazoa</taxon>
        <taxon>Chordata</taxon>
        <taxon>Craniata</taxon>
        <taxon>Vertebrata</taxon>
        <taxon>Euteleostomi</taxon>
        <taxon>Amphibia</taxon>
        <taxon>Batrachia</taxon>
        <taxon>Anura</taxon>
        <taxon>Pelobatoidea</taxon>
        <taxon>Pelobatidae</taxon>
        <taxon>Pelobates</taxon>
    </lineage>
</organism>
<feature type="region of interest" description="Disordered" evidence="10">
    <location>
        <begin position="224"/>
        <end position="243"/>
    </location>
</feature>